<feature type="region of interest" description="Disordered" evidence="3">
    <location>
        <begin position="285"/>
        <end position="334"/>
    </location>
</feature>
<feature type="compositionally biased region" description="Basic residues" evidence="3">
    <location>
        <begin position="475"/>
        <end position="485"/>
    </location>
</feature>
<accession>A0AAN9Z905</accession>
<evidence type="ECO:0000256" key="1">
    <source>
        <dbReference type="ARBA" id="ARBA00023054"/>
    </source>
</evidence>
<organism evidence="5 6">
    <name type="scientific">Gryllus longicercus</name>
    <dbReference type="NCBI Taxonomy" id="2509291"/>
    <lineage>
        <taxon>Eukaryota</taxon>
        <taxon>Metazoa</taxon>
        <taxon>Ecdysozoa</taxon>
        <taxon>Arthropoda</taxon>
        <taxon>Hexapoda</taxon>
        <taxon>Insecta</taxon>
        <taxon>Pterygota</taxon>
        <taxon>Neoptera</taxon>
        <taxon>Polyneoptera</taxon>
        <taxon>Orthoptera</taxon>
        <taxon>Ensifera</taxon>
        <taxon>Gryllidea</taxon>
        <taxon>Grylloidea</taxon>
        <taxon>Gryllidae</taxon>
        <taxon>Gryllinae</taxon>
        <taxon>Gryllus</taxon>
    </lineage>
</organism>
<dbReference type="AlphaFoldDB" id="A0AAN9Z905"/>
<keyword evidence="6" id="KW-1185">Reference proteome</keyword>
<evidence type="ECO:0000256" key="2">
    <source>
        <dbReference type="SAM" id="Coils"/>
    </source>
</evidence>
<evidence type="ECO:0000256" key="3">
    <source>
        <dbReference type="SAM" id="MobiDB-lite"/>
    </source>
</evidence>
<feature type="compositionally biased region" description="Polar residues" evidence="3">
    <location>
        <begin position="415"/>
        <end position="425"/>
    </location>
</feature>
<sequence length="485" mass="55028">MQCEIRGMREMAEGARTTDTLPKPGRVTEVCREWLVKEDGALAYRLQSEEIQQHLTGNKSRNAQVREDFPQALHEQQKEEEEAAALQEMYSRILREQEEIDAHVASQLAHRLDIEEREKQLMIEERDKEIAKRLQDRERMKLEKITRQASEQSATHTSQEQLPQYNPDMNSVGLPLPSEYSQPFVRAGSLSPQMRSYNLNDRRMVTNVLQNADEVYALPVDEPSSVISEEEARRIQEEKDAEYARMLQEQEGTAELSMLDQDRLIAIEAQDKELARLLQEKERAKAKRARERAKQKALLRKQQQQQHQHSEILSDDEGFAASPPALPSPYSGDKWVEHEPLHQPVIGPSSSAVRPTELDLSNPRAMRTKPKYVDPEAIEVLSSTSLEPGPSHAVPNIAMAIDPTYPRRAASQVSDTPLSNISSPAISLPPPDFEPDDGPVPPYMPIQGQRRSASLEKKTKKGRPHQNTLHGTRATGRHAAWRRAT</sequence>
<dbReference type="Proteomes" id="UP001378592">
    <property type="component" value="Unassembled WGS sequence"/>
</dbReference>
<feature type="compositionally biased region" description="Low complexity" evidence="3">
    <location>
        <begin position="320"/>
        <end position="331"/>
    </location>
</feature>
<evidence type="ECO:0000313" key="6">
    <source>
        <dbReference type="Proteomes" id="UP001378592"/>
    </source>
</evidence>
<feature type="region of interest" description="Disordered" evidence="3">
    <location>
        <begin position="144"/>
        <end position="170"/>
    </location>
</feature>
<feature type="coiled-coil region" evidence="2">
    <location>
        <begin position="76"/>
        <end position="134"/>
    </location>
</feature>
<name>A0AAN9Z905_9ORTH</name>
<dbReference type="PANTHER" id="PTHR22115">
    <property type="entry name" value="C3ORF6 PROTEIN-RELATED"/>
    <property type="match status" value="1"/>
</dbReference>
<dbReference type="PANTHER" id="PTHR22115:SF4">
    <property type="entry name" value="COILED-COIL DOMAIN-CONTAINING PROTEIN"/>
    <property type="match status" value="1"/>
</dbReference>
<proteinExistence type="predicted"/>
<protein>
    <recommendedName>
        <fullName evidence="4">Coiled-coil domain-containing protein</fullName>
    </recommendedName>
</protein>
<dbReference type="InterPro" id="IPR029311">
    <property type="entry name" value="CCDC50_N"/>
</dbReference>
<evidence type="ECO:0000259" key="4">
    <source>
        <dbReference type="Pfam" id="PF15295"/>
    </source>
</evidence>
<dbReference type="EMBL" id="JAZDUA010000019">
    <property type="protein sequence ID" value="KAK7872818.1"/>
    <property type="molecule type" value="Genomic_DNA"/>
</dbReference>
<feature type="domain" description="Coiled-coil" evidence="4">
    <location>
        <begin position="21"/>
        <end position="144"/>
    </location>
</feature>
<reference evidence="5 6" key="1">
    <citation type="submission" date="2024-03" db="EMBL/GenBank/DDBJ databases">
        <title>The genome assembly and annotation of the cricket Gryllus longicercus Weissman &amp; Gray.</title>
        <authorList>
            <person name="Szrajer S."/>
            <person name="Gray D."/>
            <person name="Ylla G."/>
        </authorList>
    </citation>
    <scope>NUCLEOTIDE SEQUENCE [LARGE SCALE GENOMIC DNA]</scope>
    <source>
        <strain evidence="5">DAG 2021-001</strain>
        <tissue evidence="5">Whole body minus gut</tissue>
    </source>
</reference>
<feature type="compositionally biased region" description="Pro residues" evidence="3">
    <location>
        <begin position="427"/>
        <end position="444"/>
    </location>
</feature>
<comment type="caution">
    <text evidence="5">The sequence shown here is derived from an EMBL/GenBank/DDBJ whole genome shotgun (WGS) entry which is preliminary data.</text>
</comment>
<keyword evidence="1 2" id="KW-0175">Coiled coil</keyword>
<dbReference type="Pfam" id="PF15295">
    <property type="entry name" value="CCDC50_N"/>
    <property type="match status" value="1"/>
</dbReference>
<feature type="region of interest" description="Disordered" evidence="3">
    <location>
        <begin position="415"/>
        <end position="485"/>
    </location>
</feature>
<dbReference type="InterPro" id="IPR039303">
    <property type="entry name" value="CCDC50"/>
</dbReference>
<evidence type="ECO:0000313" key="5">
    <source>
        <dbReference type="EMBL" id="KAK7872818.1"/>
    </source>
</evidence>
<feature type="compositionally biased region" description="Polar residues" evidence="3">
    <location>
        <begin position="147"/>
        <end position="169"/>
    </location>
</feature>
<gene>
    <name evidence="5" type="ORF">R5R35_006696</name>
</gene>
<feature type="compositionally biased region" description="Basic residues" evidence="3">
    <location>
        <begin position="285"/>
        <end position="299"/>
    </location>
</feature>